<organism evidence="2 3">
    <name type="scientific">Ferrimonas balearica (strain DSM 9799 / CCM 4581 / KCTC 23876 / PAT)</name>
    <dbReference type="NCBI Taxonomy" id="550540"/>
    <lineage>
        <taxon>Bacteria</taxon>
        <taxon>Pseudomonadati</taxon>
        <taxon>Pseudomonadota</taxon>
        <taxon>Gammaproteobacteria</taxon>
        <taxon>Alteromonadales</taxon>
        <taxon>Ferrimonadaceae</taxon>
        <taxon>Ferrimonas</taxon>
    </lineage>
</organism>
<dbReference type="KEGG" id="fbl:Fbal_3195"/>
<dbReference type="InterPro" id="IPR016147">
    <property type="entry name" value="Pili_assmbl_chaperone_N"/>
</dbReference>
<dbReference type="PANTHER" id="PTHR30251">
    <property type="entry name" value="PILUS ASSEMBLY CHAPERONE"/>
    <property type="match status" value="1"/>
</dbReference>
<evidence type="ECO:0000259" key="1">
    <source>
        <dbReference type="Pfam" id="PF00345"/>
    </source>
</evidence>
<dbReference type="Gene3D" id="2.60.40.10">
    <property type="entry name" value="Immunoglobulins"/>
    <property type="match status" value="1"/>
</dbReference>
<proteinExistence type="predicted"/>
<dbReference type="InterPro" id="IPR013783">
    <property type="entry name" value="Ig-like_fold"/>
</dbReference>
<dbReference type="GO" id="GO:0030288">
    <property type="term" value="C:outer membrane-bounded periplasmic space"/>
    <property type="evidence" value="ECO:0007669"/>
    <property type="project" value="InterPro"/>
</dbReference>
<feature type="domain" description="Pili assembly chaperone N-terminal" evidence="1">
    <location>
        <begin position="34"/>
        <end position="142"/>
    </location>
</feature>
<dbReference type="Pfam" id="PF00345">
    <property type="entry name" value="PapD_N"/>
    <property type="match status" value="1"/>
</dbReference>
<gene>
    <name evidence="2" type="ordered locus">Fbal_3195</name>
</gene>
<dbReference type="SUPFAM" id="SSF49354">
    <property type="entry name" value="PapD-like"/>
    <property type="match status" value="1"/>
</dbReference>
<dbReference type="eggNOG" id="COG3121">
    <property type="taxonomic scope" value="Bacteria"/>
</dbReference>
<sequence>MRLGAVLLSVLLGFAPALQAFELLPMVAFLSEKGSNSEHVFQVVNTSDKPLPVEVQVKYRDVTGDKPEVLLDSDDFFVFPPQVLIPPSQTQSVKAKYIGQPLSETQSYRVVFSQLPIEDESDASAISMLFQVGALVFVGPDQTEQRLLAEIRDGNQLYLENQGTGVVIIPQLNFSVSADNGQYQWQWEQIKPLIDRQFLAPKQHVSVAVESLMKGTVTQASVEVKERR</sequence>
<name>E1SVU3_FERBD</name>
<dbReference type="Proteomes" id="UP000006683">
    <property type="component" value="Chromosome"/>
</dbReference>
<dbReference type="EMBL" id="CP002209">
    <property type="protein sequence ID" value="ADN77394.1"/>
    <property type="molecule type" value="Genomic_DNA"/>
</dbReference>
<accession>E1SVU3</accession>
<dbReference type="GeneID" id="67183412"/>
<dbReference type="GO" id="GO:0071555">
    <property type="term" value="P:cell wall organization"/>
    <property type="evidence" value="ECO:0007669"/>
    <property type="project" value="InterPro"/>
</dbReference>
<dbReference type="InterPro" id="IPR050643">
    <property type="entry name" value="Periplasmic_pilus_chap"/>
</dbReference>
<dbReference type="AlphaFoldDB" id="E1SVU3"/>
<dbReference type="HOGENOM" id="CLU_082344_1_1_6"/>
<dbReference type="InterPro" id="IPR008962">
    <property type="entry name" value="PapD-like_sf"/>
</dbReference>
<evidence type="ECO:0000313" key="3">
    <source>
        <dbReference type="Proteomes" id="UP000006683"/>
    </source>
</evidence>
<dbReference type="STRING" id="550540.Fbal_3195"/>
<keyword evidence="3" id="KW-1185">Reference proteome</keyword>
<protein>
    <submittedName>
        <fullName evidence="2">P pilus assembly protein, chaperone PapD</fullName>
    </submittedName>
</protein>
<evidence type="ECO:0000313" key="2">
    <source>
        <dbReference type="EMBL" id="ADN77394.1"/>
    </source>
</evidence>
<reference evidence="2 3" key="1">
    <citation type="journal article" date="2010" name="Stand. Genomic Sci.">
        <title>Complete genome sequence of Ferrimonas balearica type strain (PAT).</title>
        <authorList>
            <person name="Nolan M."/>
            <person name="Sikorski J."/>
            <person name="Davenport K."/>
            <person name="Lucas S."/>
            <person name="Glavina Del Rio T."/>
            <person name="Tice H."/>
            <person name="Cheng J."/>
            <person name="Goodwin L."/>
            <person name="Pitluck S."/>
            <person name="Liolios K."/>
            <person name="Ivanova N."/>
            <person name="Mavromatis K."/>
            <person name="Ovchinnikova G."/>
            <person name="Pati A."/>
            <person name="Chen A."/>
            <person name="Palaniappan K."/>
            <person name="Land M."/>
            <person name="Hauser L."/>
            <person name="Chang Y."/>
            <person name="Jeffries C."/>
            <person name="Tapia R."/>
            <person name="Brettin T."/>
            <person name="Detter J."/>
            <person name="Han C."/>
            <person name="Yasawong M."/>
            <person name="Rohde M."/>
            <person name="Tindall B."/>
            <person name="Goker M."/>
            <person name="Woyke T."/>
            <person name="Bristow J."/>
            <person name="Eisen J."/>
            <person name="Markowitz V."/>
            <person name="Hugenholtz P."/>
            <person name="Kyrpides N."/>
            <person name="Klenk H."/>
            <person name="Lapidus A."/>
        </authorList>
    </citation>
    <scope>NUCLEOTIDE SEQUENCE [LARGE SCALE GENOMIC DNA]</scope>
    <source>
        <strain evidence="3">DSM 9799 / CCM 4581 / KCTC 23876 / PAT</strain>
    </source>
</reference>
<dbReference type="RefSeq" id="WP_013346700.1">
    <property type="nucleotide sequence ID" value="NC_014541.1"/>
</dbReference>
<dbReference type="OrthoDB" id="5871680at2"/>
<dbReference type="PANTHER" id="PTHR30251:SF4">
    <property type="entry name" value="SLR1668 PROTEIN"/>
    <property type="match status" value="1"/>
</dbReference>